<dbReference type="PANTHER" id="PTHR32196:SF63">
    <property type="entry name" value="INNER MEMBRANE ABC TRANSPORTER PERMEASE PROTEIN YJFF"/>
    <property type="match status" value="1"/>
</dbReference>
<dbReference type="EMBL" id="JAUSVK010000001">
    <property type="protein sequence ID" value="MDQ0391604.1"/>
    <property type="molecule type" value="Genomic_DNA"/>
</dbReference>
<protein>
    <submittedName>
        <fullName evidence="8">Ribose transport system permease protein</fullName>
    </submittedName>
</protein>
<proteinExistence type="predicted"/>
<feature type="transmembrane region" description="Helical" evidence="7">
    <location>
        <begin position="113"/>
        <end position="131"/>
    </location>
</feature>
<comment type="subcellular location">
    <subcellularLocation>
        <location evidence="1">Cell membrane</location>
        <topology evidence="1">Multi-pass membrane protein</topology>
    </subcellularLocation>
</comment>
<reference evidence="8 9" key="1">
    <citation type="submission" date="2023-07" db="EMBL/GenBank/DDBJ databases">
        <title>Genomic Encyclopedia of Type Strains, Phase IV (KMG-IV): sequencing the most valuable type-strain genomes for metagenomic binning, comparative biology and taxonomic classification.</title>
        <authorList>
            <person name="Goeker M."/>
        </authorList>
    </citation>
    <scope>NUCLEOTIDE SEQUENCE [LARGE SCALE GENOMIC DNA]</scope>
    <source>
        <strain evidence="8 9">DSM 5896</strain>
    </source>
</reference>
<feature type="region of interest" description="Disordered" evidence="6">
    <location>
        <begin position="1"/>
        <end position="22"/>
    </location>
</feature>
<accession>A0ABU0FBU6</accession>
<feature type="transmembrane region" description="Helical" evidence="7">
    <location>
        <begin position="233"/>
        <end position="253"/>
    </location>
</feature>
<keyword evidence="2" id="KW-1003">Cell membrane</keyword>
<feature type="transmembrane region" description="Helical" evidence="7">
    <location>
        <begin position="265"/>
        <end position="283"/>
    </location>
</feature>
<dbReference type="Pfam" id="PF02653">
    <property type="entry name" value="BPD_transp_2"/>
    <property type="match status" value="1"/>
</dbReference>
<keyword evidence="4 7" id="KW-1133">Transmembrane helix</keyword>
<sequence>MSAETRPGTPVRPADTRGSASGRGLSRLDRDLRNALVLFAVSIVLIFASRGLGPGFGSLAQIKAILLISSFVMVVAFGQQMVVLIGGLDLSVASMMTLGGILAFNWIGDSSAALVWGVPAILLVTAAIGACSGIGISLLGVPPFIMTLAMGIMLYGATLGFTQGTPTGAASPMLSALFAPTAIGVPMLYLMVLFTLAGWFVQTRTAFGRRLYALGINPTAAYVAGLPVRRLTIATYAISGASAGLGGILLVGYVSGVTLMMGQSYLLPSVAAVVIGGTSIVGGRGIYPGAVAGAILLTTLSTIVSSLGIPEGWRTIIYGAVIFVALVLLRDDLQHLLGRRRRKPGKD</sequence>
<evidence type="ECO:0000256" key="5">
    <source>
        <dbReference type="ARBA" id="ARBA00023136"/>
    </source>
</evidence>
<keyword evidence="5 7" id="KW-0472">Membrane</keyword>
<comment type="caution">
    <text evidence="8">The sequence shown here is derived from an EMBL/GenBank/DDBJ whole genome shotgun (WGS) entry which is preliminary data.</text>
</comment>
<dbReference type="PANTHER" id="PTHR32196">
    <property type="entry name" value="ABC TRANSPORTER PERMEASE PROTEIN YPHD-RELATED-RELATED"/>
    <property type="match status" value="1"/>
</dbReference>
<evidence type="ECO:0000256" key="3">
    <source>
        <dbReference type="ARBA" id="ARBA00022692"/>
    </source>
</evidence>
<feature type="transmembrane region" description="Helical" evidence="7">
    <location>
        <begin position="315"/>
        <end position="333"/>
    </location>
</feature>
<dbReference type="CDD" id="cd06579">
    <property type="entry name" value="TM_PBP1_transp_AraH_like"/>
    <property type="match status" value="1"/>
</dbReference>
<dbReference type="InterPro" id="IPR001851">
    <property type="entry name" value="ABC_transp_permease"/>
</dbReference>
<evidence type="ECO:0000256" key="6">
    <source>
        <dbReference type="SAM" id="MobiDB-lite"/>
    </source>
</evidence>
<feature type="transmembrane region" description="Helical" evidence="7">
    <location>
        <begin position="59"/>
        <end position="77"/>
    </location>
</feature>
<keyword evidence="9" id="KW-1185">Reference proteome</keyword>
<evidence type="ECO:0000313" key="9">
    <source>
        <dbReference type="Proteomes" id="UP001237448"/>
    </source>
</evidence>
<feature type="transmembrane region" description="Helical" evidence="7">
    <location>
        <begin position="84"/>
        <end position="107"/>
    </location>
</feature>
<gene>
    <name evidence="8" type="ORF">J3R73_001396</name>
</gene>
<feature type="transmembrane region" description="Helical" evidence="7">
    <location>
        <begin position="35"/>
        <end position="53"/>
    </location>
</feature>
<evidence type="ECO:0000256" key="7">
    <source>
        <dbReference type="SAM" id="Phobius"/>
    </source>
</evidence>
<evidence type="ECO:0000256" key="2">
    <source>
        <dbReference type="ARBA" id="ARBA00022475"/>
    </source>
</evidence>
<evidence type="ECO:0000313" key="8">
    <source>
        <dbReference type="EMBL" id="MDQ0391604.1"/>
    </source>
</evidence>
<feature type="transmembrane region" description="Helical" evidence="7">
    <location>
        <begin position="138"/>
        <end position="157"/>
    </location>
</feature>
<dbReference type="Proteomes" id="UP001237448">
    <property type="component" value="Unassembled WGS sequence"/>
</dbReference>
<organism evidence="8 9">
    <name type="scientific">Labrys monachus</name>
    <dbReference type="NCBI Taxonomy" id="217067"/>
    <lineage>
        <taxon>Bacteria</taxon>
        <taxon>Pseudomonadati</taxon>
        <taxon>Pseudomonadota</taxon>
        <taxon>Alphaproteobacteria</taxon>
        <taxon>Hyphomicrobiales</taxon>
        <taxon>Xanthobacteraceae</taxon>
        <taxon>Labrys</taxon>
    </lineage>
</organism>
<feature type="transmembrane region" description="Helical" evidence="7">
    <location>
        <begin position="290"/>
        <end position="309"/>
    </location>
</feature>
<feature type="transmembrane region" description="Helical" evidence="7">
    <location>
        <begin position="177"/>
        <end position="201"/>
    </location>
</feature>
<dbReference type="RefSeq" id="WP_307424191.1">
    <property type="nucleotide sequence ID" value="NZ_JAUSVK010000001.1"/>
</dbReference>
<evidence type="ECO:0000256" key="4">
    <source>
        <dbReference type="ARBA" id="ARBA00022989"/>
    </source>
</evidence>
<evidence type="ECO:0000256" key="1">
    <source>
        <dbReference type="ARBA" id="ARBA00004651"/>
    </source>
</evidence>
<name>A0ABU0FBU6_9HYPH</name>
<keyword evidence="3 7" id="KW-0812">Transmembrane</keyword>